<feature type="region of interest" description="Disordered" evidence="12">
    <location>
        <begin position="104"/>
        <end position="166"/>
    </location>
</feature>
<feature type="region of interest" description="Disordered" evidence="12">
    <location>
        <begin position="334"/>
        <end position="354"/>
    </location>
</feature>
<keyword evidence="6" id="KW-0493">Microtubule</keyword>
<evidence type="ECO:0000256" key="9">
    <source>
        <dbReference type="ARBA" id="ARBA00023212"/>
    </source>
</evidence>
<evidence type="ECO:0008006" key="15">
    <source>
        <dbReference type="Google" id="ProtNLM"/>
    </source>
</evidence>
<feature type="compositionally biased region" description="Low complexity" evidence="12">
    <location>
        <begin position="130"/>
        <end position="144"/>
    </location>
</feature>
<keyword evidence="8" id="KW-0238">DNA-binding</keyword>
<evidence type="ECO:0000313" key="13">
    <source>
        <dbReference type="EMBL" id="PVD25390.1"/>
    </source>
</evidence>
<comment type="similarity">
    <text evidence="3">Belongs to the NUSAP family.</text>
</comment>
<dbReference type="Proteomes" id="UP000245119">
    <property type="component" value="Linkage Group LG8"/>
</dbReference>
<reference evidence="13 14" key="1">
    <citation type="submission" date="2018-04" db="EMBL/GenBank/DDBJ databases">
        <title>The genome of golden apple snail Pomacea canaliculata provides insight into stress tolerance and invasive adaptation.</title>
        <authorList>
            <person name="Liu C."/>
            <person name="Liu B."/>
            <person name="Ren Y."/>
            <person name="Zhang Y."/>
            <person name="Wang H."/>
            <person name="Li S."/>
            <person name="Jiang F."/>
            <person name="Yin L."/>
            <person name="Zhang G."/>
            <person name="Qian W."/>
            <person name="Fan W."/>
        </authorList>
    </citation>
    <scope>NUCLEOTIDE SEQUENCE [LARGE SCALE GENOMIC DNA]</scope>
    <source>
        <strain evidence="13">SZHN2017</strain>
        <tissue evidence="13">Muscle</tissue>
    </source>
</reference>
<evidence type="ECO:0000256" key="3">
    <source>
        <dbReference type="ARBA" id="ARBA00009702"/>
    </source>
</evidence>
<keyword evidence="5" id="KW-0132">Cell division</keyword>
<evidence type="ECO:0000256" key="2">
    <source>
        <dbReference type="ARBA" id="ARBA00004186"/>
    </source>
</evidence>
<dbReference type="InterPro" id="IPR026756">
    <property type="entry name" value="NuSAP"/>
</dbReference>
<dbReference type="AlphaFoldDB" id="A0A2T7NW34"/>
<keyword evidence="10" id="KW-0539">Nucleus</keyword>
<dbReference type="GO" id="GO:0008017">
    <property type="term" value="F:microtubule binding"/>
    <property type="evidence" value="ECO:0007669"/>
    <property type="project" value="TreeGrafter"/>
</dbReference>
<keyword evidence="14" id="KW-1185">Reference proteome</keyword>
<dbReference type="PANTHER" id="PTHR15874:SF1">
    <property type="entry name" value="NUCLEOLAR AND SPINDLE-ASSOCIATED PROTEIN 1"/>
    <property type="match status" value="1"/>
</dbReference>
<evidence type="ECO:0000256" key="7">
    <source>
        <dbReference type="ARBA" id="ARBA00022776"/>
    </source>
</evidence>
<accession>A0A2T7NW34</accession>
<dbReference type="GO" id="GO:0005730">
    <property type="term" value="C:nucleolus"/>
    <property type="evidence" value="ECO:0007669"/>
    <property type="project" value="TreeGrafter"/>
</dbReference>
<dbReference type="OrthoDB" id="3258416at2759"/>
<evidence type="ECO:0000256" key="1">
    <source>
        <dbReference type="ARBA" id="ARBA00004123"/>
    </source>
</evidence>
<comment type="subcellular location">
    <subcellularLocation>
        <location evidence="2">Cytoplasm</location>
        <location evidence="2">Cytoskeleton</location>
        <location evidence="2">Spindle</location>
    </subcellularLocation>
    <subcellularLocation>
        <location evidence="1">Nucleus</location>
    </subcellularLocation>
</comment>
<evidence type="ECO:0000256" key="8">
    <source>
        <dbReference type="ARBA" id="ARBA00023125"/>
    </source>
</evidence>
<keyword evidence="9" id="KW-0206">Cytoskeleton</keyword>
<keyword evidence="11" id="KW-0131">Cell cycle</keyword>
<dbReference type="Pfam" id="PF16006">
    <property type="entry name" value="NUSAP"/>
    <property type="match status" value="1"/>
</dbReference>
<dbReference type="GO" id="GO:0072686">
    <property type="term" value="C:mitotic spindle"/>
    <property type="evidence" value="ECO:0007669"/>
    <property type="project" value="TreeGrafter"/>
</dbReference>
<comment type="caution">
    <text evidence="13">The sequence shown here is derived from an EMBL/GenBank/DDBJ whole genome shotgun (WGS) entry which is preliminary data.</text>
</comment>
<dbReference type="PANTHER" id="PTHR15874">
    <property type="entry name" value="NUCLEOLAR AND SPINDLE-ASSOCIATED PROTEIN 1"/>
    <property type="match status" value="1"/>
</dbReference>
<organism evidence="13 14">
    <name type="scientific">Pomacea canaliculata</name>
    <name type="common">Golden apple snail</name>
    <dbReference type="NCBI Taxonomy" id="400727"/>
    <lineage>
        <taxon>Eukaryota</taxon>
        <taxon>Metazoa</taxon>
        <taxon>Spiralia</taxon>
        <taxon>Lophotrochozoa</taxon>
        <taxon>Mollusca</taxon>
        <taxon>Gastropoda</taxon>
        <taxon>Caenogastropoda</taxon>
        <taxon>Architaenioglossa</taxon>
        <taxon>Ampullarioidea</taxon>
        <taxon>Ampullariidae</taxon>
        <taxon>Pomacea</taxon>
    </lineage>
</organism>
<sequence>MDFDSMKYSDLQKLAKKAGIKANMKVEKLVKALKEYYKDDSHYAPSTETTKLKSVEMTDTSNTCTAAVDDDPLEKTQKQDLNRVKKGRRRGCLYQPMVTELVKETLSTESQLSVSEDTDSCTREGRLPQTSSAPSIESSSITETAAEKKRQRTQQSQKSMLGAGASPLELQTMPPLTLSMTTPHKRQRHSTFDVEKPLLGYSVTPEIKQNLGKQDEVTPSTEAMLKSISGDMGSEERRTKLMDAINKKVEISMGNTAPISHIPRFAAFLAKQKQTKTVTPGNKDWEEVHKKAFAKFDSIDVYLEKRRKRTEELSASVKKARGIMQDVQEKVTKLKNRKTSTIGKPEHQPFKPSILSTKDMNLSFESLSESANKKQSSSKIFHPTVVSTKNMSLNFAALKSPVCRTAVKCTPQSSVHSSGTKMVVSVRKSLNTSVKVTGNTPFCFTGNNNTTTSSLNNTTFTKSASKTFNLQASLARPITWKPHTGKLPSLETGYFSSASNMTQSVKKATNRHAEMYKSRRKPCSDTRRGAIIANRMNERNSTLAKRRGRARVESEKLALDAAECALIMCEDSPSVHH</sequence>
<evidence type="ECO:0000256" key="12">
    <source>
        <dbReference type="SAM" id="MobiDB-lite"/>
    </source>
</evidence>
<feature type="compositionally biased region" description="Polar residues" evidence="12">
    <location>
        <begin position="105"/>
        <end position="115"/>
    </location>
</feature>
<keyword evidence="4" id="KW-0963">Cytoplasm</keyword>
<dbReference type="STRING" id="400727.A0A2T7NW34"/>
<dbReference type="GO" id="GO:0005874">
    <property type="term" value="C:microtubule"/>
    <property type="evidence" value="ECO:0007669"/>
    <property type="project" value="UniProtKB-KW"/>
</dbReference>
<evidence type="ECO:0000256" key="6">
    <source>
        <dbReference type="ARBA" id="ARBA00022701"/>
    </source>
</evidence>
<dbReference type="GO" id="GO:0000281">
    <property type="term" value="P:mitotic cytokinesis"/>
    <property type="evidence" value="ECO:0007669"/>
    <property type="project" value="InterPro"/>
</dbReference>
<protein>
    <recommendedName>
        <fullName evidence="15">Nucleolar and spindle-associated protein 1</fullName>
    </recommendedName>
</protein>
<evidence type="ECO:0000256" key="11">
    <source>
        <dbReference type="ARBA" id="ARBA00023306"/>
    </source>
</evidence>
<evidence type="ECO:0000313" key="14">
    <source>
        <dbReference type="Proteomes" id="UP000245119"/>
    </source>
</evidence>
<dbReference type="GO" id="GO:0007076">
    <property type="term" value="P:mitotic chromosome condensation"/>
    <property type="evidence" value="ECO:0007669"/>
    <property type="project" value="TreeGrafter"/>
</dbReference>
<dbReference type="GO" id="GO:0040001">
    <property type="term" value="P:establishment of mitotic spindle localization"/>
    <property type="evidence" value="ECO:0007669"/>
    <property type="project" value="InterPro"/>
</dbReference>
<evidence type="ECO:0000256" key="5">
    <source>
        <dbReference type="ARBA" id="ARBA00022618"/>
    </source>
</evidence>
<dbReference type="GO" id="GO:0003677">
    <property type="term" value="F:DNA binding"/>
    <property type="evidence" value="ECO:0007669"/>
    <property type="project" value="UniProtKB-KW"/>
</dbReference>
<keyword evidence="7" id="KW-0498">Mitosis</keyword>
<evidence type="ECO:0000256" key="4">
    <source>
        <dbReference type="ARBA" id="ARBA00022490"/>
    </source>
</evidence>
<dbReference type="EMBL" id="PZQS01000008">
    <property type="protein sequence ID" value="PVD25390.1"/>
    <property type="molecule type" value="Genomic_DNA"/>
</dbReference>
<gene>
    <name evidence="13" type="ORF">C0Q70_13046</name>
</gene>
<name>A0A2T7NW34_POMCA</name>
<evidence type="ECO:0000256" key="10">
    <source>
        <dbReference type="ARBA" id="ARBA00023242"/>
    </source>
</evidence>
<proteinExistence type="inferred from homology"/>